<name>A0A6I4IEG7_9SPHI</name>
<reference evidence="1 2" key="1">
    <citation type="submission" date="2019-12" db="EMBL/GenBank/DDBJ databases">
        <title>Mucilaginibacter sp. HME9299 genome sequencing and assembly.</title>
        <authorList>
            <person name="Kang H."/>
            <person name="Kim H."/>
            <person name="Joh K."/>
        </authorList>
    </citation>
    <scope>NUCLEOTIDE SEQUENCE [LARGE SCALE GENOMIC DNA]</scope>
    <source>
        <strain evidence="1 2">HME9299</strain>
    </source>
</reference>
<evidence type="ECO:0000313" key="1">
    <source>
        <dbReference type="EMBL" id="MVN91759.1"/>
    </source>
</evidence>
<dbReference type="EMBL" id="WQLA01000004">
    <property type="protein sequence ID" value="MVN91759.1"/>
    <property type="molecule type" value="Genomic_DNA"/>
</dbReference>
<dbReference type="PROSITE" id="PS51257">
    <property type="entry name" value="PROKAR_LIPOPROTEIN"/>
    <property type="match status" value="1"/>
</dbReference>
<dbReference type="OrthoDB" id="707666at2"/>
<gene>
    <name evidence="1" type="ORF">GO816_11535</name>
</gene>
<dbReference type="InterPro" id="IPR008969">
    <property type="entry name" value="CarboxyPept-like_regulatory"/>
</dbReference>
<dbReference type="Proteomes" id="UP000434850">
    <property type="component" value="Unassembled WGS sequence"/>
</dbReference>
<sequence>MKITSKFTLHTVAICLMFLFSCSKNEHTGYVYEKETKRPLQGVTVSYNNKQVQTDAKGYFSLIAEGDVNGTLYFYKNGYTADTIGTITPHSGKVMESTFKNSSDTIYLSKAPVIKKTIDAKIEWPITSGRFTKFYKKDNDTHDYSLVVPEGFTLTPNTSNELQVKESPYGYQMKNDTRYITASQFQMAGVNYKMVIYSVKGENDTEIINIQLNSYDKMGNQLDALLLDSRFTFEVIFYRDFVIEQNGRVTINSHSQDQFTYNEQGDITGSLTNAPVETSTVIYQLKPNGIFTKTTGND</sequence>
<organism evidence="1 2">
    <name type="scientific">Mucilaginibacter aquatilis</name>
    <dbReference type="NCBI Taxonomy" id="1517760"/>
    <lineage>
        <taxon>Bacteria</taxon>
        <taxon>Pseudomonadati</taxon>
        <taxon>Bacteroidota</taxon>
        <taxon>Sphingobacteriia</taxon>
        <taxon>Sphingobacteriales</taxon>
        <taxon>Sphingobacteriaceae</taxon>
        <taxon>Mucilaginibacter</taxon>
    </lineage>
</organism>
<dbReference type="SUPFAM" id="SSF49464">
    <property type="entry name" value="Carboxypeptidase regulatory domain-like"/>
    <property type="match status" value="1"/>
</dbReference>
<dbReference type="AlphaFoldDB" id="A0A6I4IEG7"/>
<dbReference type="RefSeq" id="WP_157542086.1">
    <property type="nucleotide sequence ID" value="NZ_WQLA01000004.1"/>
</dbReference>
<keyword evidence="2" id="KW-1185">Reference proteome</keyword>
<dbReference type="Gene3D" id="2.60.40.1120">
    <property type="entry name" value="Carboxypeptidase-like, regulatory domain"/>
    <property type="match status" value="1"/>
</dbReference>
<protein>
    <submittedName>
        <fullName evidence="1">Uncharacterized protein</fullName>
    </submittedName>
</protein>
<proteinExistence type="predicted"/>
<evidence type="ECO:0000313" key="2">
    <source>
        <dbReference type="Proteomes" id="UP000434850"/>
    </source>
</evidence>
<comment type="caution">
    <text evidence="1">The sequence shown here is derived from an EMBL/GenBank/DDBJ whole genome shotgun (WGS) entry which is preliminary data.</text>
</comment>
<accession>A0A6I4IEG7</accession>